<evidence type="ECO:0000256" key="1">
    <source>
        <dbReference type="SAM" id="MobiDB-lite"/>
    </source>
</evidence>
<feature type="non-terminal residue" evidence="2">
    <location>
        <position position="27"/>
    </location>
</feature>
<feature type="compositionally biased region" description="Polar residues" evidence="1">
    <location>
        <begin position="1"/>
        <end position="10"/>
    </location>
</feature>
<dbReference type="EMBL" id="VITN01000064">
    <property type="protein sequence ID" value="TWB08482.1"/>
    <property type="molecule type" value="Genomic_DNA"/>
</dbReference>
<comment type="caution">
    <text evidence="2">The sequence shown here is derived from an EMBL/GenBank/DDBJ whole genome shotgun (WGS) entry which is preliminary data.</text>
</comment>
<evidence type="ECO:0000313" key="3">
    <source>
        <dbReference type="Proteomes" id="UP000319859"/>
    </source>
</evidence>
<evidence type="ECO:0000313" key="2">
    <source>
        <dbReference type="EMBL" id="TWB08482.1"/>
    </source>
</evidence>
<reference evidence="2 3" key="1">
    <citation type="submission" date="2019-06" db="EMBL/GenBank/DDBJ databases">
        <title>Genomic Encyclopedia of Type Strains, Phase IV (KMG-V): Genome sequencing to study the core and pangenomes of soil and plant-associated prokaryotes.</title>
        <authorList>
            <person name="Whitman W."/>
        </authorList>
    </citation>
    <scope>NUCLEOTIDE SEQUENCE [LARGE SCALE GENOMIC DNA]</scope>
    <source>
        <strain evidence="2 3">BR 11880</strain>
    </source>
</reference>
<accession>A0A560EGN8</accession>
<protein>
    <submittedName>
        <fullName evidence="2">Uncharacterized protein</fullName>
    </submittedName>
</protein>
<gene>
    <name evidence="2" type="ORF">FBZ89_1641</name>
</gene>
<name>A0A560EGN8_9PROT</name>
<feature type="region of interest" description="Disordered" evidence="1">
    <location>
        <begin position="1"/>
        <end position="27"/>
    </location>
</feature>
<dbReference type="Proteomes" id="UP000319859">
    <property type="component" value="Unassembled WGS sequence"/>
</dbReference>
<organism evidence="2 3">
    <name type="scientific">Nitrospirillum amazonense</name>
    <dbReference type="NCBI Taxonomy" id="28077"/>
    <lineage>
        <taxon>Bacteria</taxon>
        <taxon>Pseudomonadati</taxon>
        <taxon>Pseudomonadota</taxon>
        <taxon>Alphaproteobacteria</taxon>
        <taxon>Rhodospirillales</taxon>
        <taxon>Azospirillaceae</taxon>
        <taxon>Nitrospirillum</taxon>
    </lineage>
</organism>
<proteinExistence type="predicted"/>
<dbReference type="AlphaFoldDB" id="A0A560EGN8"/>
<sequence length="27" mass="3296">MRQTQSSTQWRAMPFPEQLFSLRKARN</sequence>